<evidence type="ECO:0000313" key="1">
    <source>
        <dbReference type="EMBL" id="AFY94288.1"/>
    </source>
</evidence>
<reference evidence="1 2" key="1">
    <citation type="submission" date="2012-05" db="EMBL/GenBank/DDBJ databases">
        <title>Finished chromosome of genome of Chamaesiphon sp. PCC 6605.</title>
        <authorList>
            <consortium name="US DOE Joint Genome Institute"/>
            <person name="Gugger M."/>
            <person name="Coursin T."/>
            <person name="Rippka R."/>
            <person name="Tandeau De Marsac N."/>
            <person name="Huntemann M."/>
            <person name="Wei C.-L."/>
            <person name="Han J."/>
            <person name="Detter J.C."/>
            <person name="Han C."/>
            <person name="Tapia R."/>
            <person name="Chen A."/>
            <person name="Kyrpides N."/>
            <person name="Mavromatis K."/>
            <person name="Markowitz V."/>
            <person name="Szeto E."/>
            <person name="Ivanova N."/>
            <person name="Pagani I."/>
            <person name="Pati A."/>
            <person name="Goodwin L."/>
            <person name="Nordberg H.P."/>
            <person name="Cantor M.N."/>
            <person name="Hua S.X."/>
            <person name="Woyke T."/>
            <person name="Kerfeld C.A."/>
        </authorList>
    </citation>
    <scope>NUCLEOTIDE SEQUENCE [LARGE SCALE GENOMIC DNA]</scope>
    <source>
        <strain evidence="2">ATCC 27169 / PCC 6605</strain>
    </source>
</reference>
<evidence type="ECO:0000313" key="2">
    <source>
        <dbReference type="Proteomes" id="UP000010366"/>
    </source>
</evidence>
<dbReference type="Proteomes" id="UP000010366">
    <property type="component" value="Chromosome"/>
</dbReference>
<proteinExistence type="predicted"/>
<sequence>MTDRSKQIIPDSQAVIRCLDPEMLEILSSHGTFIISEIIEKRFSST</sequence>
<dbReference type="EMBL" id="CP003600">
    <property type="protein sequence ID" value="AFY94288.1"/>
    <property type="molecule type" value="Genomic_DNA"/>
</dbReference>
<dbReference type="AlphaFoldDB" id="K9UI32"/>
<accession>K9UI32</accession>
<keyword evidence="2" id="KW-1185">Reference proteome</keyword>
<organism evidence="1 2">
    <name type="scientific">Chamaesiphon minutus (strain ATCC 27169 / PCC 6605)</name>
    <dbReference type="NCBI Taxonomy" id="1173020"/>
    <lineage>
        <taxon>Bacteria</taxon>
        <taxon>Bacillati</taxon>
        <taxon>Cyanobacteriota</taxon>
        <taxon>Cyanophyceae</taxon>
        <taxon>Gomontiellales</taxon>
        <taxon>Chamaesiphonaceae</taxon>
        <taxon>Chamaesiphon</taxon>
    </lineage>
</organism>
<protein>
    <submittedName>
        <fullName evidence="1">Uncharacterized protein</fullName>
    </submittedName>
</protein>
<name>K9UI32_CHAP6</name>
<dbReference type="HOGENOM" id="CLU_3181685_0_0_3"/>
<gene>
    <name evidence="1" type="ORF">Cha6605_3281</name>
</gene>
<dbReference type="KEGG" id="cmp:Cha6605_3281"/>